<name>A0A1G2BUV5_9BACT</name>
<dbReference type="Proteomes" id="UP000178109">
    <property type="component" value="Unassembled WGS sequence"/>
</dbReference>
<reference evidence="1 2" key="1">
    <citation type="journal article" date="2016" name="Nat. Commun.">
        <title>Thousands of microbial genomes shed light on interconnected biogeochemical processes in an aquifer system.</title>
        <authorList>
            <person name="Anantharaman K."/>
            <person name="Brown C.T."/>
            <person name="Hug L.A."/>
            <person name="Sharon I."/>
            <person name="Castelle C.J."/>
            <person name="Probst A.J."/>
            <person name="Thomas B.C."/>
            <person name="Singh A."/>
            <person name="Wilkins M.J."/>
            <person name="Karaoz U."/>
            <person name="Brodie E.L."/>
            <person name="Williams K.H."/>
            <person name="Hubbard S.S."/>
            <person name="Banfield J.F."/>
        </authorList>
    </citation>
    <scope>NUCLEOTIDE SEQUENCE [LARGE SCALE GENOMIC DNA]</scope>
</reference>
<evidence type="ECO:0008006" key="3">
    <source>
        <dbReference type="Google" id="ProtNLM"/>
    </source>
</evidence>
<dbReference type="InterPro" id="IPR035093">
    <property type="entry name" value="RelE/ParE_toxin_dom_sf"/>
</dbReference>
<gene>
    <name evidence="1" type="ORF">A3H70_02435</name>
</gene>
<dbReference type="AlphaFoldDB" id="A0A1G2BUV5"/>
<dbReference type="Gene3D" id="3.30.2310.20">
    <property type="entry name" value="RelE-like"/>
    <property type="match status" value="1"/>
</dbReference>
<evidence type="ECO:0000313" key="1">
    <source>
        <dbReference type="EMBL" id="OGY92944.1"/>
    </source>
</evidence>
<dbReference type="EMBL" id="MHKO01000009">
    <property type="protein sequence ID" value="OGY92944.1"/>
    <property type="molecule type" value="Genomic_DNA"/>
</dbReference>
<comment type="caution">
    <text evidence="1">The sequence shown here is derived from an EMBL/GenBank/DDBJ whole genome shotgun (WGS) entry which is preliminary data.</text>
</comment>
<organism evidence="1 2">
    <name type="scientific">Candidatus Komeilibacteria bacterium RIFCSPLOWO2_02_FULL_48_11</name>
    <dbReference type="NCBI Taxonomy" id="1798553"/>
    <lineage>
        <taxon>Bacteria</taxon>
        <taxon>Candidatus Komeiliibacteriota</taxon>
    </lineage>
</organism>
<sequence length="86" mass="10227">MITYDLTTHADRQLRKLPIDLQRRIIKKIKFYIATDNPLYFADSIKGEAGKIYRFRIGNWRVICDWIDKNGGHIQILNIKPRPHAY</sequence>
<evidence type="ECO:0000313" key="2">
    <source>
        <dbReference type="Proteomes" id="UP000178109"/>
    </source>
</evidence>
<dbReference type="STRING" id="1798553.A3H70_02435"/>
<dbReference type="SUPFAM" id="SSF143011">
    <property type="entry name" value="RelE-like"/>
    <property type="match status" value="1"/>
</dbReference>
<protein>
    <recommendedName>
        <fullName evidence="3">Addiction module toxin RelE</fullName>
    </recommendedName>
</protein>
<accession>A0A1G2BUV5</accession>
<proteinExistence type="predicted"/>